<sequence>MFSNSRYQGYLKVYTFHLNIFTIRLKSEIDMICGYIFVFNSSEKDTKFIRHEQIH</sequence>
<dbReference type="AlphaFoldDB" id="A0A4R2H7W8"/>
<reference evidence="1 2" key="1">
    <citation type="submission" date="2019-03" db="EMBL/GenBank/DDBJ databases">
        <title>Genomic Encyclopedia of Type Strains, Phase IV (KMG-IV): sequencing the most valuable type-strain genomes for metagenomic binning, comparative biology and taxonomic classification.</title>
        <authorList>
            <person name="Goeker M."/>
        </authorList>
    </citation>
    <scope>NUCLEOTIDE SEQUENCE [LARGE SCALE GENOMIC DNA]</scope>
    <source>
        <strain evidence="1 2">DSM 103236</strain>
    </source>
</reference>
<name>A0A4R2H7W8_9SPHI</name>
<evidence type="ECO:0000313" key="1">
    <source>
        <dbReference type="EMBL" id="TCO22494.1"/>
    </source>
</evidence>
<accession>A0A4R2H7W8</accession>
<proteinExistence type="predicted"/>
<organism evidence="1 2">
    <name type="scientific">Pedobacter psychrotolerans</name>
    <dbReference type="NCBI Taxonomy" id="1843235"/>
    <lineage>
        <taxon>Bacteria</taxon>
        <taxon>Pseudomonadati</taxon>
        <taxon>Bacteroidota</taxon>
        <taxon>Sphingobacteriia</taxon>
        <taxon>Sphingobacteriales</taxon>
        <taxon>Sphingobacteriaceae</taxon>
        <taxon>Pedobacter</taxon>
    </lineage>
</organism>
<dbReference type="EMBL" id="SLWO01000006">
    <property type="protein sequence ID" value="TCO22494.1"/>
    <property type="molecule type" value="Genomic_DNA"/>
</dbReference>
<protein>
    <submittedName>
        <fullName evidence="1">Uncharacterized protein</fullName>
    </submittedName>
</protein>
<dbReference type="Proteomes" id="UP000295684">
    <property type="component" value="Unassembled WGS sequence"/>
</dbReference>
<evidence type="ECO:0000313" key="2">
    <source>
        <dbReference type="Proteomes" id="UP000295684"/>
    </source>
</evidence>
<comment type="caution">
    <text evidence="1">The sequence shown here is derived from an EMBL/GenBank/DDBJ whole genome shotgun (WGS) entry which is preliminary data.</text>
</comment>
<gene>
    <name evidence="1" type="ORF">EV200_106135</name>
</gene>